<evidence type="ECO:0000313" key="3">
    <source>
        <dbReference type="Proteomes" id="UP000296999"/>
    </source>
</evidence>
<proteinExistence type="predicted"/>
<organism evidence="2 3">
    <name type="scientific">Microbacterium phage PrincePhergus</name>
    <dbReference type="NCBI Taxonomy" id="2562193"/>
    <lineage>
        <taxon>Viruses</taxon>
        <taxon>Duplodnaviria</taxon>
        <taxon>Heunggongvirae</taxon>
        <taxon>Uroviricota</taxon>
        <taxon>Caudoviricetes</taxon>
        <taxon>Kojivirus</taxon>
        <taxon>Kojivirus koji</taxon>
    </lineage>
</organism>
<evidence type="ECO:0000256" key="1">
    <source>
        <dbReference type="SAM" id="MobiDB-lite"/>
    </source>
</evidence>
<protein>
    <submittedName>
        <fullName evidence="2">Uncharacterized protein</fullName>
    </submittedName>
</protein>
<reference evidence="2 3" key="1">
    <citation type="submission" date="2019-03" db="EMBL/GenBank/DDBJ databases">
        <authorList>
            <person name="Borsha N.H."/>
            <person name="McKenzie R."/>
            <person name="Ailani S."/>
            <person name="Almanzar G."/>
            <person name="Beggarly V.A."/>
            <person name="Joyner G.L."/>
            <person name="Kim J.H."/>
            <person name="Lin Y.H."/>
            <person name="Liu V."/>
            <person name="Mandell Z.B."/>
            <person name="Mock D.J."/>
            <person name="Nasir A."/>
            <person name="Nguyen Q.A."/>
            <person name="Pareek P."/>
            <person name="Patel N.B."/>
            <person name="Patel P.S."/>
            <person name="Patel S.B."/>
            <person name="Patel T.N."/>
            <person name="Sargent E.J."/>
            <person name="Selamaj E."/>
            <person name="Soroush S."/>
            <person name="Zurlo S.J."/>
            <person name="Dalia R."/>
            <person name="Khakhina S."/>
            <person name="Gurney S.M.R."/>
            <person name="Garlena R.A."/>
            <person name="Russell D.A."/>
            <person name="Pope W.H."/>
            <person name="Jacobs-Sera D."/>
            <person name="Hatfull G.F."/>
        </authorList>
    </citation>
    <scope>NUCLEOTIDE SEQUENCE [LARGE SCALE GENOMIC DNA]</scope>
</reference>
<evidence type="ECO:0000313" key="2">
    <source>
        <dbReference type="EMBL" id="QBZ72876.1"/>
    </source>
</evidence>
<dbReference type="Proteomes" id="UP000296999">
    <property type="component" value="Segment"/>
</dbReference>
<sequence>MIMGTQSQWNAKRRAAKAEAAEVLAEAAAFAKHNVPVTGEPEEEIPEGESPAEQSPVGDSAERQADPDPQADPGSGGEAPADQAE</sequence>
<dbReference type="EMBL" id="MK620901">
    <property type="protein sequence ID" value="QBZ72876.1"/>
    <property type="molecule type" value="Genomic_DNA"/>
</dbReference>
<feature type="region of interest" description="Disordered" evidence="1">
    <location>
        <begin position="30"/>
        <end position="85"/>
    </location>
</feature>
<name>A0A4D6E2N9_9CAUD</name>
<accession>A0A4D6E2N9</accession>
<gene>
    <name evidence="2" type="primary">7</name>
    <name evidence="2" type="ORF">SEA_PRINCEPHERGUS_7</name>
</gene>